<sequence length="101" mass="11056">MSAYEGFSVSAVLGPFASARMLIHSVNLCLDIIQRAHNLGLFNPEAVIQPNGAAFQYLLVLKPSWSDKKSPVVSYTSFMPRQCSSGMLNSSIQRTAIPDCY</sequence>
<evidence type="ECO:0000313" key="1">
    <source>
        <dbReference type="EMBL" id="KAJ7224206.1"/>
    </source>
</evidence>
<evidence type="ECO:0000313" key="2">
    <source>
        <dbReference type="Proteomes" id="UP001219525"/>
    </source>
</evidence>
<dbReference type="AlphaFoldDB" id="A0AAD6YMW7"/>
<gene>
    <name evidence="1" type="ORF">GGX14DRAFT_386981</name>
</gene>
<name>A0AAD6YMW7_9AGAR</name>
<reference evidence="1" key="1">
    <citation type="submission" date="2023-03" db="EMBL/GenBank/DDBJ databases">
        <title>Massive genome expansion in bonnet fungi (Mycena s.s.) driven by repeated elements and novel gene families across ecological guilds.</title>
        <authorList>
            <consortium name="Lawrence Berkeley National Laboratory"/>
            <person name="Harder C.B."/>
            <person name="Miyauchi S."/>
            <person name="Viragh M."/>
            <person name="Kuo A."/>
            <person name="Thoen E."/>
            <person name="Andreopoulos B."/>
            <person name="Lu D."/>
            <person name="Skrede I."/>
            <person name="Drula E."/>
            <person name="Henrissat B."/>
            <person name="Morin E."/>
            <person name="Kohler A."/>
            <person name="Barry K."/>
            <person name="LaButti K."/>
            <person name="Morin E."/>
            <person name="Salamov A."/>
            <person name="Lipzen A."/>
            <person name="Mereny Z."/>
            <person name="Hegedus B."/>
            <person name="Baldrian P."/>
            <person name="Stursova M."/>
            <person name="Weitz H."/>
            <person name="Taylor A."/>
            <person name="Grigoriev I.V."/>
            <person name="Nagy L.G."/>
            <person name="Martin F."/>
            <person name="Kauserud H."/>
        </authorList>
    </citation>
    <scope>NUCLEOTIDE SEQUENCE</scope>
    <source>
        <strain evidence="1">9144</strain>
    </source>
</reference>
<organism evidence="1 2">
    <name type="scientific">Mycena pura</name>
    <dbReference type="NCBI Taxonomy" id="153505"/>
    <lineage>
        <taxon>Eukaryota</taxon>
        <taxon>Fungi</taxon>
        <taxon>Dikarya</taxon>
        <taxon>Basidiomycota</taxon>
        <taxon>Agaricomycotina</taxon>
        <taxon>Agaricomycetes</taxon>
        <taxon>Agaricomycetidae</taxon>
        <taxon>Agaricales</taxon>
        <taxon>Marasmiineae</taxon>
        <taxon>Mycenaceae</taxon>
        <taxon>Mycena</taxon>
    </lineage>
</organism>
<dbReference type="EMBL" id="JARJCW010000005">
    <property type="protein sequence ID" value="KAJ7224206.1"/>
    <property type="molecule type" value="Genomic_DNA"/>
</dbReference>
<accession>A0AAD6YMW7</accession>
<proteinExistence type="predicted"/>
<keyword evidence="2" id="KW-1185">Reference proteome</keyword>
<dbReference type="Proteomes" id="UP001219525">
    <property type="component" value="Unassembled WGS sequence"/>
</dbReference>
<protein>
    <submittedName>
        <fullName evidence="1">Uncharacterized protein</fullName>
    </submittedName>
</protein>
<comment type="caution">
    <text evidence="1">The sequence shown here is derived from an EMBL/GenBank/DDBJ whole genome shotgun (WGS) entry which is preliminary data.</text>
</comment>